<feature type="compositionally biased region" description="Low complexity" evidence="1">
    <location>
        <begin position="645"/>
        <end position="656"/>
    </location>
</feature>
<feature type="compositionally biased region" description="Polar residues" evidence="1">
    <location>
        <begin position="1422"/>
        <end position="1437"/>
    </location>
</feature>
<dbReference type="PANTHER" id="PTHR28196">
    <property type="entry name" value="NUCLEOLAR PROTEIN NET1-RELATED"/>
    <property type="match status" value="1"/>
</dbReference>
<protein>
    <submittedName>
        <fullName evidence="3">Nucleolar protein NET1</fullName>
    </submittedName>
</protein>
<feature type="compositionally biased region" description="Basic and acidic residues" evidence="1">
    <location>
        <begin position="1472"/>
        <end position="1489"/>
    </location>
</feature>
<dbReference type="PANTHER" id="PTHR28196:SF1">
    <property type="entry name" value="NUCLEOLAR PROTEIN NET1-RELATED"/>
    <property type="match status" value="1"/>
</dbReference>
<feature type="compositionally biased region" description="Polar residues" evidence="1">
    <location>
        <begin position="1640"/>
        <end position="1650"/>
    </location>
</feature>
<feature type="compositionally biased region" description="Acidic residues" evidence="1">
    <location>
        <begin position="512"/>
        <end position="525"/>
    </location>
</feature>
<feature type="compositionally biased region" description="Polar residues" evidence="1">
    <location>
        <begin position="171"/>
        <end position="194"/>
    </location>
</feature>
<proteinExistence type="predicted"/>
<keyword evidence="4" id="KW-1185">Reference proteome</keyword>
<feature type="region of interest" description="Disordered" evidence="1">
    <location>
        <begin position="893"/>
        <end position="916"/>
    </location>
</feature>
<dbReference type="Proteomes" id="UP001623330">
    <property type="component" value="Unassembled WGS sequence"/>
</dbReference>
<feature type="compositionally biased region" description="Polar residues" evidence="1">
    <location>
        <begin position="1172"/>
        <end position="1186"/>
    </location>
</feature>
<feature type="compositionally biased region" description="Polar residues" evidence="1">
    <location>
        <begin position="1387"/>
        <end position="1403"/>
    </location>
</feature>
<name>A0ABR4NVG3_9SACH</name>
<feature type="compositionally biased region" description="Basic and acidic residues" evidence="1">
    <location>
        <begin position="1548"/>
        <end position="1565"/>
    </location>
</feature>
<feature type="compositionally biased region" description="Basic and acidic residues" evidence="1">
    <location>
        <begin position="1336"/>
        <end position="1353"/>
    </location>
</feature>
<dbReference type="InterPro" id="IPR018844">
    <property type="entry name" value="Dnt1-like_N"/>
</dbReference>
<feature type="compositionally biased region" description="Basic and acidic residues" evidence="1">
    <location>
        <begin position="1798"/>
        <end position="1813"/>
    </location>
</feature>
<feature type="compositionally biased region" description="Polar residues" evidence="1">
    <location>
        <begin position="1198"/>
        <end position="1211"/>
    </location>
</feature>
<feature type="compositionally biased region" description="Acidic residues" evidence="1">
    <location>
        <begin position="1860"/>
        <end position="1886"/>
    </location>
</feature>
<feature type="compositionally biased region" description="Basic and acidic residues" evidence="1">
    <location>
        <begin position="1268"/>
        <end position="1285"/>
    </location>
</feature>
<feature type="compositionally biased region" description="Polar residues" evidence="1">
    <location>
        <begin position="1826"/>
        <end position="1836"/>
    </location>
</feature>
<feature type="compositionally biased region" description="Basic and acidic residues" evidence="1">
    <location>
        <begin position="682"/>
        <end position="711"/>
    </location>
</feature>
<feature type="compositionally biased region" description="Basic and acidic residues" evidence="1">
    <location>
        <begin position="1370"/>
        <end position="1386"/>
    </location>
</feature>
<comment type="caution">
    <text evidence="3">The sequence shown here is derived from an EMBL/GenBank/DDBJ whole genome shotgun (WGS) entry which is preliminary data.</text>
</comment>
<feature type="compositionally biased region" description="Basic and acidic residues" evidence="1">
    <location>
        <begin position="1213"/>
        <end position="1261"/>
    </location>
</feature>
<feature type="region of interest" description="Disordered" evidence="1">
    <location>
        <begin position="443"/>
        <end position="560"/>
    </location>
</feature>
<feature type="region of interest" description="Disordered" evidence="1">
    <location>
        <begin position="1776"/>
        <end position="1936"/>
    </location>
</feature>
<feature type="compositionally biased region" description="Polar residues" evidence="1">
    <location>
        <begin position="1579"/>
        <end position="1593"/>
    </location>
</feature>
<feature type="compositionally biased region" description="Basic and acidic residues" evidence="1">
    <location>
        <begin position="1506"/>
        <end position="1522"/>
    </location>
</feature>
<dbReference type="Pfam" id="PF10407">
    <property type="entry name" value="Cytokin_check_N"/>
    <property type="match status" value="1"/>
</dbReference>
<feature type="domain" description="Nucleolar protein Dnt1-like N-terminal" evidence="2">
    <location>
        <begin position="79"/>
        <end position="148"/>
    </location>
</feature>
<feature type="region of interest" description="Disordered" evidence="1">
    <location>
        <begin position="364"/>
        <end position="384"/>
    </location>
</feature>
<feature type="compositionally biased region" description="Polar residues" evidence="1">
    <location>
        <begin position="1354"/>
        <end position="1369"/>
    </location>
</feature>
<feature type="compositionally biased region" description="Basic and acidic residues" evidence="1">
    <location>
        <begin position="1594"/>
        <end position="1611"/>
    </location>
</feature>
<feature type="compositionally biased region" description="Polar residues" evidence="1">
    <location>
        <begin position="1781"/>
        <end position="1797"/>
    </location>
</feature>
<feature type="region of interest" description="Disordered" evidence="1">
    <location>
        <begin position="169"/>
        <end position="263"/>
    </location>
</feature>
<organism evidence="3 4">
    <name type="scientific">Nakaseomyces bracarensis</name>
    <dbReference type="NCBI Taxonomy" id="273131"/>
    <lineage>
        <taxon>Eukaryota</taxon>
        <taxon>Fungi</taxon>
        <taxon>Dikarya</taxon>
        <taxon>Ascomycota</taxon>
        <taxon>Saccharomycotina</taxon>
        <taxon>Saccharomycetes</taxon>
        <taxon>Saccharomycetales</taxon>
        <taxon>Saccharomycetaceae</taxon>
        <taxon>Nakaseomyces</taxon>
    </lineage>
</organism>
<feature type="region of interest" description="Disordered" evidence="1">
    <location>
        <begin position="638"/>
        <end position="756"/>
    </location>
</feature>
<feature type="compositionally biased region" description="Low complexity" evidence="1">
    <location>
        <begin position="1837"/>
        <end position="1859"/>
    </location>
</feature>
<gene>
    <name evidence="3" type="ORF">RNJ44_04624</name>
</gene>
<feature type="compositionally biased region" description="Basic and acidic residues" evidence="1">
    <location>
        <begin position="1404"/>
        <end position="1421"/>
    </location>
</feature>
<accession>A0ABR4NVG3</accession>
<feature type="compositionally biased region" description="Polar residues" evidence="1">
    <location>
        <begin position="1455"/>
        <end position="1471"/>
    </location>
</feature>
<feature type="compositionally biased region" description="Pro residues" evidence="1">
    <location>
        <begin position="246"/>
        <end position="255"/>
    </location>
</feature>
<feature type="compositionally biased region" description="Basic and acidic residues" evidence="1">
    <location>
        <begin position="471"/>
        <end position="485"/>
    </location>
</feature>
<reference evidence="3 4" key="1">
    <citation type="submission" date="2024-05" db="EMBL/GenBank/DDBJ databases">
        <title>Long read based assembly of the Candida bracarensis genome reveals expanded adhesin content.</title>
        <authorList>
            <person name="Marcet-Houben M."/>
            <person name="Ksiezopolska E."/>
            <person name="Gabaldon T."/>
        </authorList>
    </citation>
    <scope>NUCLEOTIDE SEQUENCE [LARGE SCALE GENOMIC DNA]</scope>
    <source>
        <strain evidence="3 4">CBM6</strain>
    </source>
</reference>
<feature type="compositionally biased region" description="Basic and acidic residues" evidence="1">
    <location>
        <begin position="529"/>
        <end position="539"/>
    </location>
</feature>
<dbReference type="InterPro" id="IPR043185">
    <property type="entry name" value="Net1/Tof2"/>
</dbReference>
<feature type="compositionally biased region" description="Low complexity" evidence="1">
    <location>
        <begin position="1887"/>
        <end position="1916"/>
    </location>
</feature>
<feature type="compositionally biased region" description="Polar residues" evidence="1">
    <location>
        <begin position="1613"/>
        <end position="1623"/>
    </location>
</feature>
<sequence>MYKLQIVLVPPSAQISNVSMNYANGIANNSIADQSQLFSTKVNGTMNASQQMENSFYPGLTRNNSVLGFPNHYTQSKLKKFLHFTKSSNTLLELSNEIIEKCEKMYPSLEDEIDIVSLQDSNCCDLDPEFVVKDVFNVDNTVRVILNEEINITESAPVSSYRSIKRRKLNNSDPNQKYDTLNIPQQQPSFSGSITVAKKRQPSTSIVKPQVNARISTPLARQLYPPSSAFEPQNSDDEDVADRSFLPPPSQPKSPPIRISSGIDYNDKRIKSGLIEEDTVSRSATVDPDKTRQQRLLSVTPLVSTMTPNRVTLTGQRVISEQLGNESVLTFSNNSLKEPQQPSRIISGMLQIPEPKIAEMEKELLEGPSSPSNILPPKPDKIPMKKPYIEKEQYYSDDSTSSSNTAPDNINRNQLQRQTSIADNNGSPLRSNQLKDDVHLAELPALSKTSEHDRRRGRSQRGISNISNIPKSEEFTIAENKRSSASDEQMSSTNLENGKPSRVEVPMNNESSSDEESSTSDDESTTDYVHSDDASREESSSEEEDAANSTVRHVPRKHLTRSKKITKKIFQRDELLKVMEGDKNSVPESIKNDLLKLYPDFPPKKLRKVVHAASTLHPKHNSLPKIIYENETNSERFNVEHSDYSSDYSSDSLSEIFSEDDIEPIREPESPPPRPPRNTRSKGLDPELHPLKETVVELKPAKEEATHDSDNGIKPQTKKPEKLSSQSSESSKKLHSQSDPTESTEETIEIPTKNVTESKDNVGKTLKINDNIYSKNNKLENFLKHASENVTTNSKRAIDEKPAQIPDKILRTVQTLTAAMNLTGAKDNKLNTAKNVTGPTPAEIAKSLADFKELMNRINKEKQRNGDDKIKNFNLKDTEKLVAQQIIGAGSKTDGPIDEINKGAPDTSYSSANVDDKNPADILKEKIDNIIRMGRDNIQQKSVAKAYNGLHPKLDKQVKSNILTEKPTPISEVIAKVLPPKSTKAELNSSIARKDKLKQESTIDELEKFKDTDNVSTPIVDTVKIKNTGSKTVKAPGIPKVAPQKMVKENKKYEVPSSTISDLALNSKPDANTSKAATSEQLAKFNMSADILKNAGNIRTEIISKEFIKHIVAKSNTPVNIHNKPSGFNSSLMREQLQQPIGNVRIPSTGNESQNFKPQEIIDHLDYNRLSFNQQPRSVQKNNTRQPILVPKDDREISSSVQKKNNEQSRPVQKKDEQLKSVQQKDEQLKSLQQKEDKQLKSDQQKDEQLKSVQQKEDKQSRPVQTNDSDREQARPVEKKEDKQSRPVQQNENKQLKSIQTNDRELPRTVQKKEDKQSRPVQQNDNDQSRPVQTNDSDREQARPVEKKEDKQSRPVQQNENKQLKSIQTNDRELPRTVQKKEDKQSRPVQQNDNDQSRPVQTNDSDREQARPVEKKEDKQSRPVQQNENKQLKSIQTNDRELPRTVQKKEDKQSRPVQQNDIDQSRPVQTNDSDREQARPVEKKEDKQSRPVQQNENKQLKSIQTNDRELPRTVQKKEDKQSRPVQQNDNKQPRPVQMGDIEISRSILKKDEEQLRSIKKNDRKPLSPLQQKVGKLSRPVQTNNKEQSISVQQKELKSSENRLRSDREVKKNNVISNSGNTFKINDKGPAFELKPLPAFNRQTSSNAQDTTSEESSSEGSSVSSSESESSSSSSDDDGNNENFKKSRRLVVDMPKEPVMIKNNHNVSNATNVANTNIVQTSPKKDNAVAPKSDNPPVKAQGILKGLPQKVRPSLSSLSDLVSRGIPDVRDTTLGRKFVETNPHNTSKSSLRNNLHNTHITDKIERITEQRESINKTNVASKLGNKKTLSTKGQQNVSTSDQTESSSSSDSSSSSGTDSETSSESDSDSDSDTDSDSDSDSNSDSDSDSSSNSGRSIKQSKKSSSSSFISAKSANSVLKKKKKSTGFASLIRDSKKK</sequence>
<evidence type="ECO:0000256" key="1">
    <source>
        <dbReference type="SAM" id="MobiDB-lite"/>
    </source>
</evidence>
<evidence type="ECO:0000313" key="4">
    <source>
        <dbReference type="Proteomes" id="UP001623330"/>
    </source>
</evidence>
<feature type="compositionally biased region" description="Polar residues" evidence="1">
    <location>
        <begin position="1286"/>
        <end position="1301"/>
    </location>
</feature>
<feature type="compositionally biased region" description="Polar residues" evidence="1">
    <location>
        <begin position="1490"/>
        <end position="1505"/>
    </location>
</feature>
<feature type="compositionally biased region" description="Basic and acidic residues" evidence="1">
    <location>
        <begin position="1438"/>
        <end position="1454"/>
    </location>
</feature>
<feature type="compositionally biased region" description="Basic and acidic residues" evidence="1">
    <location>
        <begin position="1302"/>
        <end position="1318"/>
    </location>
</feature>
<feature type="region of interest" description="Disordered" evidence="1">
    <location>
        <begin position="1172"/>
        <end position="1690"/>
    </location>
</feature>
<feature type="compositionally biased region" description="Polar residues" evidence="1">
    <location>
        <begin position="461"/>
        <end position="470"/>
    </location>
</feature>
<feature type="compositionally biased region" description="Low complexity" evidence="1">
    <location>
        <begin position="1657"/>
        <end position="1673"/>
    </location>
</feature>
<feature type="compositionally biased region" description="Polar residues" evidence="1">
    <location>
        <begin position="1319"/>
        <end position="1335"/>
    </location>
</feature>
<evidence type="ECO:0000259" key="2">
    <source>
        <dbReference type="Pfam" id="PF10407"/>
    </source>
</evidence>
<feature type="compositionally biased region" description="Polar residues" evidence="1">
    <location>
        <begin position="486"/>
        <end position="496"/>
    </location>
</feature>
<evidence type="ECO:0000313" key="3">
    <source>
        <dbReference type="EMBL" id="KAL3232708.1"/>
    </source>
</evidence>
<dbReference type="EMBL" id="JBEVYD010000005">
    <property type="protein sequence ID" value="KAL3232708.1"/>
    <property type="molecule type" value="Genomic_DNA"/>
</dbReference>